<comment type="caution">
    <text evidence="2">The sequence shown here is derived from an EMBL/GenBank/DDBJ whole genome shotgun (WGS) entry which is preliminary data.</text>
</comment>
<proteinExistence type="predicted"/>
<feature type="region of interest" description="Disordered" evidence="1">
    <location>
        <begin position="1"/>
        <end position="35"/>
    </location>
</feature>
<feature type="compositionally biased region" description="Basic and acidic residues" evidence="1">
    <location>
        <begin position="90"/>
        <end position="99"/>
    </location>
</feature>
<sequence>MTSRRPGPRRPANPPTQQPRSAQPGPPGAAPHQFLNPFNFIATPERDVEHPDFGDGTPTSHESFAADTYSGGIEVTLTTRTPLLLVDQARARPATDHAPKRASTRRAGTSSTAPPLLNGSTVKGMLRSAFEAITNSRYGVVSARHTLPVAVRQQPSAMNRKSLKPALVLGKSPAGDWIATAVDALDLTEDATDYYPLESDTPLHPGPWVPNKYGPALAAALGLSGPTQLDNQVVEAWIHLQVHPADRGRRSFGLWRVSDIAPPGRLAQPSRPENPGWTVFNEPIKVRGRLLWTHSSFPAGGRKKHDERLVVTDILAGPGELFSFKLVVIPQQVARRFEGIIESFRRAHDTESNLEQKYGSYVWDPQRWRLAPGRTLYIELGPEQKPTAKSLYPAVIGREPFPLAPVDLIDEKHAPAQEYAALSPADRVFGWVHPSAADQPQSEPTAYRSNLRVDPPVCDSDTAAITTLESPIELGALNTPKTEQFRFYTADAKGYTEGTRLRGRKTFLPHRDTLDDTDYWKPRGATSRTREYLAAQPGNKPKIKTAVTSWVPIGTSFRTTIWVQNLSEAELAALLWLLTLPEGAVFGIGLGKPLGFGSVTVRADLDTTRLHTHDQMRQRYRHLTATPDALTPDALSAIADSFPERADRAGLRAVRQQFLESVTGFGGFPVHYPRLGRADGTASAPTETSYEWFVQNNKQSNPNALPALGGNRPPTLPYLKPAEDR</sequence>
<dbReference type="EMBL" id="PJMW01000001">
    <property type="protein sequence ID" value="PKV98900.1"/>
    <property type="molecule type" value="Genomic_DNA"/>
</dbReference>
<dbReference type="OrthoDB" id="5362408at2"/>
<protein>
    <submittedName>
        <fullName evidence="2">CRISPR-associated protein (TIGR03986 family)</fullName>
    </submittedName>
</protein>
<organism evidence="2 3">
    <name type="scientific">Nocardia fluminea</name>
    <dbReference type="NCBI Taxonomy" id="134984"/>
    <lineage>
        <taxon>Bacteria</taxon>
        <taxon>Bacillati</taxon>
        <taxon>Actinomycetota</taxon>
        <taxon>Actinomycetes</taxon>
        <taxon>Mycobacteriales</taxon>
        <taxon>Nocardiaceae</taxon>
        <taxon>Nocardia</taxon>
    </lineage>
</organism>
<feature type="region of interest" description="Disordered" evidence="1">
    <location>
        <begin position="701"/>
        <end position="725"/>
    </location>
</feature>
<accession>A0A2N3WYG8</accession>
<dbReference type="NCBIfam" id="TIGR03986">
    <property type="entry name" value="TIGR03986 family CRISPR-associated RAMP protein"/>
    <property type="match status" value="1"/>
</dbReference>
<evidence type="ECO:0000313" key="2">
    <source>
        <dbReference type="EMBL" id="PKV98900.1"/>
    </source>
</evidence>
<feature type="compositionally biased region" description="Polar residues" evidence="1">
    <location>
        <begin position="106"/>
        <end position="120"/>
    </location>
</feature>
<evidence type="ECO:0000256" key="1">
    <source>
        <dbReference type="SAM" id="MobiDB-lite"/>
    </source>
</evidence>
<name>A0A2N3WYG8_9NOCA</name>
<feature type="region of interest" description="Disordered" evidence="1">
    <location>
        <begin position="90"/>
        <end position="120"/>
    </location>
</feature>
<dbReference type="Proteomes" id="UP000233766">
    <property type="component" value="Unassembled WGS sequence"/>
</dbReference>
<dbReference type="AlphaFoldDB" id="A0A2N3WYG8"/>
<reference evidence="2 3" key="1">
    <citation type="submission" date="2017-12" db="EMBL/GenBank/DDBJ databases">
        <title>Sequencing the genomes of 1000 Actinobacteria strains.</title>
        <authorList>
            <person name="Klenk H.-P."/>
        </authorList>
    </citation>
    <scope>NUCLEOTIDE SEQUENCE [LARGE SCALE GENOMIC DNA]</scope>
    <source>
        <strain evidence="2 3">DSM 44489</strain>
    </source>
</reference>
<evidence type="ECO:0000313" key="3">
    <source>
        <dbReference type="Proteomes" id="UP000233766"/>
    </source>
</evidence>
<dbReference type="InterPro" id="IPR023825">
    <property type="entry name" value="CRISPR-assoc_RAMP_BGP1436"/>
</dbReference>
<gene>
    <name evidence="2" type="ORF">ATK86_0934</name>
</gene>
<keyword evidence="3" id="KW-1185">Reference proteome</keyword>
<dbReference type="RefSeq" id="WP_101463291.1">
    <property type="nucleotide sequence ID" value="NZ_PJMW01000001.1"/>
</dbReference>